<dbReference type="RefSeq" id="WP_147657076.1">
    <property type="nucleotide sequence ID" value="NZ_BMFM01000001.1"/>
</dbReference>
<evidence type="ECO:0000259" key="4">
    <source>
        <dbReference type="PROSITE" id="PS50883"/>
    </source>
</evidence>
<dbReference type="Gene3D" id="3.20.20.450">
    <property type="entry name" value="EAL domain"/>
    <property type="match status" value="1"/>
</dbReference>
<feature type="domain" description="EAL" evidence="4">
    <location>
        <begin position="531"/>
        <end position="781"/>
    </location>
</feature>
<evidence type="ECO:0000259" key="3">
    <source>
        <dbReference type="PROSITE" id="PS50113"/>
    </source>
</evidence>
<name>A0A5B9DRE8_9HYPH</name>
<dbReference type="KEGG" id="yti:FNA67_16675"/>
<dbReference type="Pfam" id="PF00990">
    <property type="entry name" value="GGDEF"/>
    <property type="match status" value="1"/>
</dbReference>
<dbReference type="PANTHER" id="PTHR44757">
    <property type="entry name" value="DIGUANYLATE CYCLASE DGCP"/>
    <property type="match status" value="1"/>
</dbReference>
<dbReference type="AlphaFoldDB" id="A0A5B9DRE8"/>
<dbReference type="PROSITE" id="PS50887">
    <property type="entry name" value="GGDEF"/>
    <property type="match status" value="1"/>
</dbReference>
<keyword evidence="7" id="KW-1185">Reference proteome</keyword>
<dbReference type="InterPro" id="IPR001633">
    <property type="entry name" value="EAL_dom"/>
</dbReference>
<sequence length="806" mass="88003">MGNGVRAGVSAFFGRVEATIDRIVGADHLKPHIRQQLLGEQLRTVVQMAPLLLAAVLITSIVFLVVTAGTPAFDPVFWWAVTAVSYYSFASLVWWRDRKGPRHILSIPTTVKFAVAGCFVSGTLWGIVANILPIEVPAIRAAAIIGIGGMLFISMLSLVNLPLGAIALVVPLAVGATVAVMRLGMAEFWVQTVLLAAFIIVMLAMSVRHARAFVQHRASRSQVDEKKEIIGLLLKEFEATASDWVWGFDREGRIDNVSKGFTAATGLPAADLIGADFVHFLQCISPPNDTLMAQLARDFEAGESFADVELCVTAGGEQRWWRLSGKPIRDHKNEYVGYVGTVTDVSARKAAEKQMTALAHNDTLTGLLNRAKLSEHLGLCVSRLSRYGAPFALLYLDLDQFKTVNDSRGHMFGDRLLIQVAGRIEAALRESDIAARLGGDEFAIILSNDCAPDMCASVAARLIESIKRPFEIDGETITIGASIGIAVAPANGSGPEELLRNADMALYRAKADGRGAFRFFESHMDREERERKALEAELREALAEGQLVLHYQPLVSAVDKQPMGFEALIRWQHPIKGVILPSAFIPIAEQNGQIVEIGDWTIDRACRAAASWPADLTVSVNLSARHFRDSDIAGSVRRALTVSGLKPDRLEIEVTEALLVDDLDAVLVKLGELRELGVTIALDDFGTGYSSLAYLLKFAFDKIKIDHSLIEAAPRDPVARDLLRAIASIGRTLKLRMTAEGVETLEQAEFISEMLFFQLQGFHFAKPLDSIGLAHYLLTQVRSRAGDVRREAEDAIAGRVVRQAEA</sequence>
<dbReference type="Pfam" id="PF00563">
    <property type="entry name" value="EAL"/>
    <property type="match status" value="1"/>
</dbReference>
<organism evidence="6 7">
    <name type="scientific">Paradevosia tibetensis</name>
    <dbReference type="NCBI Taxonomy" id="1447062"/>
    <lineage>
        <taxon>Bacteria</taxon>
        <taxon>Pseudomonadati</taxon>
        <taxon>Pseudomonadota</taxon>
        <taxon>Alphaproteobacteria</taxon>
        <taxon>Hyphomicrobiales</taxon>
        <taxon>Devosiaceae</taxon>
        <taxon>Paradevosia</taxon>
    </lineage>
</organism>
<dbReference type="CDD" id="cd01948">
    <property type="entry name" value="EAL"/>
    <property type="match status" value="1"/>
</dbReference>
<evidence type="ECO:0000256" key="2">
    <source>
        <dbReference type="SAM" id="Phobius"/>
    </source>
</evidence>
<dbReference type="OrthoDB" id="9814202at2"/>
<dbReference type="Gene3D" id="3.30.70.270">
    <property type="match status" value="1"/>
</dbReference>
<evidence type="ECO:0000313" key="7">
    <source>
        <dbReference type="Proteomes" id="UP000321062"/>
    </source>
</evidence>
<feature type="transmembrane region" description="Helical" evidence="2">
    <location>
        <begin position="138"/>
        <end position="156"/>
    </location>
</feature>
<dbReference type="CDD" id="cd00130">
    <property type="entry name" value="PAS"/>
    <property type="match status" value="1"/>
</dbReference>
<feature type="transmembrane region" description="Helical" evidence="2">
    <location>
        <begin position="188"/>
        <end position="207"/>
    </location>
</feature>
<feature type="transmembrane region" description="Helical" evidence="2">
    <location>
        <begin position="107"/>
        <end position="132"/>
    </location>
</feature>
<dbReference type="InterPro" id="IPR052155">
    <property type="entry name" value="Biofilm_reg_signaling"/>
</dbReference>
<protein>
    <submittedName>
        <fullName evidence="6">EAL domain-containing protein</fullName>
    </submittedName>
</protein>
<evidence type="ECO:0000259" key="5">
    <source>
        <dbReference type="PROSITE" id="PS50887"/>
    </source>
</evidence>
<proteinExistence type="predicted"/>
<accession>A0A5B9DRE8</accession>
<feature type="transmembrane region" description="Helical" evidence="2">
    <location>
        <begin position="51"/>
        <end position="70"/>
    </location>
</feature>
<feature type="domain" description="GGDEF" evidence="5">
    <location>
        <begin position="389"/>
        <end position="522"/>
    </location>
</feature>
<dbReference type="SMART" id="SM00267">
    <property type="entry name" value="GGDEF"/>
    <property type="match status" value="1"/>
</dbReference>
<feature type="transmembrane region" description="Helical" evidence="2">
    <location>
        <begin position="76"/>
        <end position="95"/>
    </location>
</feature>
<dbReference type="PROSITE" id="PS50883">
    <property type="entry name" value="EAL"/>
    <property type="match status" value="1"/>
</dbReference>
<keyword evidence="1" id="KW-0175">Coiled coil</keyword>
<dbReference type="Proteomes" id="UP000321062">
    <property type="component" value="Chromosome"/>
</dbReference>
<keyword evidence="2" id="KW-1133">Transmembrane helix</keyword>
<evidence type="ECO:0000313" key="6">
    <source>
        <dbReference type="EMBL" id="QEE21723.1"/>
    </source>
</evidence>
<dbReference type="PANTHER" id="PTHR44757:SF10">
    <property type="entry name" value="MEMBRANE PROTEIN"/>
    <property type="match status" value="1"/>
</dbReference>
<keyword evidence="2" id="KW-0472">Membrane</keyword>
<keyword evidence="2" id="KW-0812">Transmembrane</keyword>
<feature type="domain" description="PAC" evidence="3">
    <location>
        <begin position="304"/>
        <end position="357"/>
    </location>
</feature>
<gene>
    <name evidence="6" type="ORF">FNA67_16675</name>
</gene>
<feature type="coiled-coil region" evidence="1">
    <location>
        <begin position="517"/>
        <end position="544"/>
    </location>
</feature>
<dbReference type="PROSITE" id="PS50113">
    <property type="entry name" value="PAC"/>
    <property type="match status" value="1"/>
</dbReference>
<dbReference type="Pfam" id="PF08448">
    <property type="entry name" value="PAS_4"/>
    <property type="match status" value="1"/>
</dbReference>
<dbReference type="SUPFAM" id="SSF55073">
    <property type="entry name" value="Nucleotide cyclase"/>
    <property type="match status" value="1"/>
</dbReference>
<dbReference type="SMART" id="SM00052">
    <property type="entry name" value="EAL"/>
    <property type="match status" value="1"/>
</dbReference>
<dbReference type="InterPro" id="IPR035919">
    <property type="entry name" value="EAL_sf"/>
</dbReference>
<dbReference type="InterPro" id="IPR043128">
    <property type="entry name" value="Rev_trsase/Diguanyl_cyclase"/>
</dbReference>
<dbReference type="NCBIfam" id="TIGR00254">
    <property type="entry name" value="GGDEF"/>
    <property type="match status" value="1"/>
</dbReference>
<dbReference type="InterPro" id="IPR000700">
    <property type="entry name" value="PAS-assoc_C"/>
</dbReference>
<dbReference type="FunFam" id="3.30.70.270:FF:000001">
    <property type="entry name" value="Diguanylate cyclase domain protein"/>
    <property type="match status" value="1"/>
</dbReference>
<dbReference type="SUPFAM" id="SSF55785">
    <property type="entry name" value="PYP-like sensor domain (PAS domain)"/>
    <property type="match status" value="1"/>
</dbReference>
<dbReference type="InterPro" id="IPR035965">
    <property type="entry name" value="PAS-like_dom_sf"/>
</dbReference>
<evidence type="ECO:0000256" key="1">
    <source>
        <dbReference type="SAM" id="Coils"/>
    </source>
</evidence>
<dbReference type="InterPro" id="IPR013656">
    <property type="entry name" value="PAS_4"/>
</dbReference>
<dbReference type="GO" id="GO:0003824">
    <property type="term" value="F:catalytic activity"/>
    <property type="evidence" value="ECO:0007669"/>
    <property type="project" value="UniProtKB-ARBA"/>
</dbReference>
<dbReference type="SUPFAM" id="SSF141868">
    <property type="entry name" value="EAL domain-like"/>
    <property type="match status" value="1"/>
</dbReference>
<dbReference type="InterPro" id="IPR029787">
    <property type="entry name" value="Nucleotide_cyclase"/>
</dbReference>
<reference evidence="6 7" key="1">
    <citation type="journal article" date="2015" name="Int. J. Syst. Evol. Microbiol.">
        <title>Youhaiella tibetensis gen. nov., sp. nov., isolated from subsurface sediment.</title>
        <authorList>
            <person name="Wang Y.X."/>
            <person name="Huang F.Q."/>
            <person name="Nogi Y."/>
            <person name="Pang S.J."/>
            <person name="Wang P.K."/>
            <person name="Lv J."/>
        </authorList>
    </citation>
    <scope>NUCLEOTIDE SEQUENCE [LARGE SCALE GENOMIC DNA]</scope>
    <source>
        <strain evidence="7">fig4</strain>
    </source>
</reference>
<dbReference type="InterPro" id="IPR000160">
    <property type="entry name" value="GGDEF_dom"/>
</dbReference>
<dbReference type="Gene3D" id="3.30.450.20">
    <property type="entry name" value="PAS domain"/>
    <property type="match status" value="1"/>
</dbReference>
<dbReference type="NCBIfam" id="TIGR00229">
    <property type="entry name" value="sensory_box"/>
    <property type="match status" value="1"/>
</dbReference>
<dbReference type="CDD" id="cd01949">
    <property type="entry name" value="GGDEF"/>
    <property type="match status" value="1"/>
</dbReference>
<dbReference type="InterPro" id="IPR000014">
    <property type="entry name" value="PAS"/>
</dbReference>
<dbReference type="EMBL" id="CP041690">
    <property type="protein sequence ID" value="QEE21723.1"/>
    <property type="molecule type" value="Genomic_DNA"/>
</dbReference>